<keyword evidence="8 11" id="KW-1133">Transmembrane helix</keyword>
<comment type="caution">
    <text evidence="14">The sequence shown here is derived from an EMBL/GenBank/DDBJ whole genome shotgun (WGS) entry which is preliminary data.</text>
</comment>
<feature type="domain" description="ABC transmembrane type-1" evidence="13">
    <location>
        <begin position="749"/>
        <end position="1037"/>
    </location>
</feature>
<organism evidence="14 15">
    <name type="scientific">Claviceps africana</name>
    <dbReference type="NCBI Taxonomy" id="83212"/>
    <lineage>
        <taxon>Eukaryota</taxon>
        <taxon>Fungi</taxon>
        <taxon>Dikarya</taxon>
        <taxon>Ascomycota</taxon>
        <taxon>Pezizomycotina</taxon>
        <taxon>Sordariomycetes</taxon>
        <taxon>Hypocreomycetidae</taxon>
        <taxon>Hypocreales</taxon>
        <taxon>Clavicipitaceae</taxon>
        <taxon>Claviceps</taxon>
    </lineage>
</organism>
<dbReference type="GO" id="GO:0015421">
    <property type="term" value="F:ABC-type oligopeptide transporter activity"/>
    <property type="evidence" value="ECO:0007669"/>
    <property type="project" value="TreeGrafter"/>
</dbReference>
<evidence type="ECO:0000256" key="2">
    <source>
        <dbReference type="ARBA" id="ARBA00007577"/>
    </source>
</evidence>
<dbReference type="PANTHER" id="PTHR43394">
    <property type="entry name" value="ATP-DEPENDENT PERMEASE MDL1, MITOCHONDRIAL"/>
    <property type="match status" value="1"/>
</dbReference>
<evidence type="ECO:0008006" key="16">
    <source>
        <dbReference type="Google" id="ProtNLM"/>
    </source>
</evidence>
<feature type="transmembrane region" description="Helical" evidence="11">
    <location>
        <begin position="1009"/>
        <end position="1032"/>
    </location>
</feature>
<feature type="transmembrane region" description="Helical" evidence="11">
    <location>
        <begin position="870"/>
        <end position="888"/>
    </location>
</feature>
<evidence type="ECO:0000256" key="6">
    <source>
        <dbReference type="ARBA" id="ARBA00022741"/>
    </source>
</evidence>
<evidence type="ECO:0000256" key="8">
    <source>
        <dbReference type="ARBA" id="ARBA00022989"/>
    </source>
</evidence>
<feature type="domain" description="ABC transmembrane type-1" evidence="13">
    <location>
        <begin position="44"/>
        <end position="348"/>
    </location>
</feature>
<dbReference type="FunFam" id="3.40.50.300:FF:000913">
    <property type="entry name" value="ABC multidrug transporter SitT"/>
    <property type="match status" value="1"/>
</dbReference>
<dbReference type="SUPFAM" id="SSF90123">
    <property type="entry name" value="ABC transporter transmembrane region"/>
    <property type="match status" value="2"/>
</dbReference>
<feature type="domain" description="ABC transporter" evidence="12">
    <location>
        <begin position="384"/>
        <end position="663"/>
    </location>
</feature>
<comment type="subcellular location">
    <subcellularLocation>
        <location evidence="1">Membrane</location>
        <topology evidence="1">Multi-pass membrane protein</topology>
    </subcellularLocation>
</comment>
<dbReference type="FunFam" id="1.20.1560.10:FF:000057">
    <property type="entry name" value="ABC multidrug transporter SitT"/>
    <property type="match status" value="2"/>
</dbReference>
<dbReference type="OrthoDB" id="6500128at2759"/>
<dbReference type="GO" id="GO:0090374">
    <property type="term" value="P:oligopeptide export from mitochondrion"/>
    <property type="evidence" value="ECO:0007669"/>
    <property type="project" value="TreeGrafter"/>
</dbReference>
<reference evidence="14" key="1">
    <citation type="journal article" date="2020" name="bioRxiv">
        <title>Whole genome comparisons of ergot fungi reveals the divergence and evolution of species within the genus Claviceps are the result of varying mechanisms driving genome evolution and host range expansion.</title>
        <authorList>
            <person name="Wyka S.A."/>
            <person name="Mondo S.J."/>
            <person name="Liu M."/>
            <person name="Dettman J."/>
            <person name="Nalam V."/>
            <person name="Broders K.D."/>
        </authorList>
    </citation>
    <scope>NUCLEOTIDE SEQUENCE</scope>
    <source>
        <strain evidence="14">CCC 489</strain>
    </source>
</reference>
<feature type="transmembrane region" description="Helical" evidence="11">
    <location>
        <begin position="975"/>
        <end position="997"/>
    </location>
</feature>
<keyword evidence="3" id="KW-0813">Transport</keyword>
<evidence type="ECO:0000313" key="14">
    <source>
        <dbReference type="EMBL" id="KAG5927849.1"/>
    </source>
</evidence>
<accession>A0A8K0JAD9</accession>
<keyword evidence="5" id="KW-0677">Repeat</keyword>
<comment type="similarity">
    <text evidence="2">Belongs to the ABC transporter superfamily. ABCB family. Multidrug resistance exporter (TC 3.A.1.201) subfamily.</text>
</comment>
<feature type="compositionally biased region" description="Basic and acidic residues" evidence="10">
    <location>
        <begin position="712"/>
        <end position="726"/>
    </location>
</feature>
<dbReference type="InterPro" id="IPR003593">
    <property type="entry name" value="AAA+_ATPase"/>
</dbReference>
<dbReference type="CDD" id="cd18578">
    <property type="entry name" value="ABC_6TM_Pgp_ABCB1_D2_like"/>
    <property type="match status" value="1"/>
</dbReference>
<dbReference type="EMBL" id="SRPY01000151">
    <property type="protein sequence ID" value="KAG5927849.1"/>
    <property type="molecule type" value="Genomic_DNA"/>
</dbReference>
<dbReference type="PROSITE" id="PS50893">
    <property type="entry name" value="ABC_TRANSPORTER_2"/>
    <property type="match status" value="2"/>
</dbReference>
<dbReference type="InterPro" id="IPR036640">
    <property type="entry name" value="ABC1_TM_sf"/>
</dbReference>
<feature type="domain" description="ABC transporter" evidence="12">
    <location>
        <begin position="1088"/>
        <end position="1327"/>
    </location>
</feature>
<feature type="region of interest" description="Disordered" evidence="10">
    <location>
        <begin position="696"/>
        <end position="726"/>
    </location>
</feature>
<feature type="transmembrane region" description="Helical" evidence="11">
    <location>
        <begin position="791"/>
        <end position="817"/>
    </location>
</feature>
<feature type="transmembrane region" description="Helical" evidence="11">
    <location>
        <begin position="894"/>
        <end position="913"/>
    </location>
</feature>
<evidence type="ECO:0000256" key="9">
    <source>
        <dbReference type="ARBA" id="ARBA00023136"/>
    </source>
</evidence>
<keyword evidence="6" id="KW-0547">Nucleotide-binding</keyword>
<gene>
    <name evidence="14" type="ORF">E4U42_001691</name>
</gene>
<feature type="transmembrane region" description="Helical" evidence="11">
    <location>
        <begin position="103"/>
        <end position="129"/>
    </location>
</feature>
<evidence type="ECO:0000313" key="15">
    <source>
        <dbReference type="Proteomes" id="UP000811619"/>
    </source>
</evidence>
<evidence type="ECO:0000259" key="12">
    <source>
        <dbReference type="PROSITE" id="PS50893"/>
    </source>
</evidence>
<dbReference type="CDD" id="cd18577">
    <property type="entry name" value="ABC_6TM_Pgp_ABCB1_D1_like"/>
    <property type="match status" value="1"/>
</dbReference>
<dbReference type="Gene3D" id="1.20.1560.10">
    <property type="entry name" value="ABC transporter type 1, transmembrane domain"/>
    <property type="match status" value="1"/>
</dbReference>
<sequence length="1332" mass="143163">MSDPTPGAAMDARTGLSTKLRNIFAYFSIYARVNPTKLDVFLIITGLISACASGVPFPLLGIIFGQLIDDFNDQTCQAAATTHVDPARQAAYQSAVNDKLLSLVYLALAQFVLVYIHLVCWSLAGARLAQRLRERYLQKLLRQDVSFFDNLPSGEVASRLNGDISAVRAGTSEKVGILLSSTSFFVTSYAVAFVKNAELAGILTVLIPAYFTMSLAGAWFIEKYSSRVSDCFAAAASIASEALSNVAVVHAFNANDRLEAKFTAQLRAARRQGLKKAVANGVQAGLMYFIAYSANGLSFWLGSRMIADNVENNVSGATVGSIFTVIFLLVDATLILSEVAPFIHIFAAAAASFSKIRADMEHPSVIDGASGKGRRLYSAAPGRFQLKNVSFAYPSRPGQEVLRNVSMELDAGKKTALVGFSGSGKSTVAALMLRLYDPAEGSVLLDGHDLREINTREVRSMIGLVQQESRLFDRSILENIAHGLVNSSSPDHERLHAALLGPQLGEVAAAIRGGKTPMEAAGQHGPEMSEIMTMVQRAAELANAAQFIDKLPEGLGTVVGSTGKQLSGGQRQRIAIARALVKDPKILILDEATASLDSKSEQEILAAVERCSEGRTVISVAHRLSTIQTADKIIVMSEGQVVEEGTHSELIANKGTYAGFVDLQNLRDPSTKNEGARPAGENVKLDTKLDTKLADEMSDTKAVSPTIQIEPVEDRPSSKDADSSLKEKTSWAPARVLLSFIRPHATIALVALAGASVVGGAFSAEAVIFGHTVSRLTPCQSPDYIRSSGNFLGLMFFVLALVEFFANLVSWVGFGIVSEKSIFNIRVRLFRSLFAQDVQWHQSGDRTPTGLLGYITNDGDQIAGLSGSTIGTILSICINLVVVIVMTLLVAWKMAIVCLAVVPILLGIGLVQLRTLSKFHEKHEGAFSKSVSISVEAVDSIKTVASLALENEILAVYRRTLDGPRREVTAISFSANLWLALQYLAGNLAFGLAFWWGSKQIFSGLYTETQFIIVVFSLLISAQLWGQMFALAPEFTNAKAAIVRVTEMIELGKDRPGMLEASTAKCADIETLAEAKTSSPTAAGGIDLEIRDVHFSYPTRTSAPALTGLNLRVRPGQFCGLVGPSGAGKSTIISLVERLYVPSSGAILIDGSDITKRTDVTFRDDLALVPQDGVLFEGSIRFNVSLGARPGTEVSEEDIVQACKLANIHETIMKLPEGYDTECGGSGSRLSGGQKQRLAIARALVRKPRLLILDEPTSALDAESEKLLQDGLEIASRGITVLAVAHRLHTIRKADVIYMIEGGKSVDAGTHDELYERSENYRSNVLSQMISG</sequence>
<dbReference type="Pfam" id="PF00664">
    <property type="entry name" value="ABC_membrane"/>
    <property type="match status" value="2"/>
</dbReference>
<evidence type="ECO:0000256" key="5">
    <source>
        <dbReference type="ARBA" id="ARBA00022737"/>
    </source>
</evidence>
<evidence type="ECO:0000256" key="4">
    <source>
        <dbReference type="ARBA" id="ARBA00022692"/>
    </source>
</evidence>
<feature type="transmembrane region" description="Helical" evidence="11">
    <location>
        <begin position="40"/>
        <end position="64"/>
    </location>
</feature>
<dbReference type="InterPro" id="IPR017871">
    <property type="entry name" value="ABC_transporter-like_CS"/>
</dbReference>
<dbReference type="PANTHER" id="PTHR43394:SF11">
    <property type="entry name" value="ATP-BINDING CASSETTE TRANSPORTER"/>
    <property type="match status" value="1"/>
</dbReference>
<dbReference type="InterPro" id="IPR039421">
    <property type="entry name" value="Type_1_exporter"/>
</dbReference>
<dbReference type="InterPro" id="IPR003439">
    <property type="entry name" value="ABC_transporter-like_ATP-bd"/>
</dbReference>
<keyword evidence="7" id="KW-0067">ATP-binding</keyword>
<evidence type="ECO:0000256" key="10">
    <source>
        <dbReference type="SAM" id="MobiDB-lite"/>
    </source>
</evidence>
<evidence type="ECO:0000256" key="1">
    <source>
        <dbReference type="ARBA" id="ARBA00004141"/>
    </source>
</evidence>
<feature type="transmembrane region" description="Helical" evidence="11">
    <location>
        <begin position="745"/>
        <end position="771"/>
    </location>
</feature>
<dbReference type="Proteomes" id="UP000811619">
    <property type="component" value="Unassembled WGS sequence"/>
</dbReference>
<keyword evidence="15" id="KW-1185">Reference proteome</keyword>
<protein>
    <recommendedName>
        <fullName evidence="16">Leptomycin B resistance protein pmd1</fullName>
    </recommendedName>
</protein>
<dbReference type="GO" id="GO:0005743">
    <property type="term" value="C:mitochondrial inner membrane"/>
    <property type="evidence" value="ECO:0007669"/>
    <property type="project" value="TreeGrafter"/>
</dbReference>
<feature type="transmembrane region" description="Helical" evidence="11">
    <location>
        <begin position="200"/>
        <end position="221"/>
    </location>
</feature>
<keyword evidence="4 11" id="KW-0812">Transmembrane</keyword>
<dbReference type="InterPro" id="IPR027417">
    <property type="entry name" value="P-loop_NTPase"/>
</dbReference>
<evidence type="ECO:0000256" key="7">
    <source>
        <dbReference type="ARBA" id="ARBA00022840"/>
    </source>
</evidence>
<feature type="transmembrane region" description="Helical" evidence="11">
    <location>
        <begin position="277"/>
        <end position="301"/>
    </location>
</feature>
<evidence type="ECO:0000256" key="3">
    <source>
        <dbReference type="ARBA" id="ARBA00022448"/>
    </source>
</evidence>
<name>A0A8K0JAD9_9HYPO</name>
<dbReference type="PROSITE" id="PS50929">
    <property type="entry name" value="ABC_TM1F"/>
    <property type="match status" value="2"/>
</dbReference>
<dbReference type="InterPro" id="IPR011527">
    <property type="entry name" value="ABC1_TM_dom"/>
</dbReference>
<keyword evidence="9 11" id="KW-0472">Membrane</keyword>
<proteinExistence type="inferred from homology"/>
<dbReference type="GO" id="GO:0016887">
    <property type="term" value="F:ATP hydrolysis activity"/>
    <property type="evidence" value="ECO:0007669"/>
    <property type="project" value="InterPro"/>
</dbReference>
<feature type="transmembrane region" description="Helical" evidence="11">
    <location>
        <begin position="321"/>
        <end position="347"/>
    </location>
</feature>
<dbReference type="PROSITE" id="PS00211">
    <property type="entry name" value="ABC_TRANSPORTER_1"/>
    <property type="match status" value="2"/>
</dbReference>
<dbReference type="SUPFAM" id="SSF52540">
    <property type="entry name" value="P-loop containing nucleoside triphosphate hydrolases"/>
    <property type="match status" value="2"/>
</dbReference>
<dbReference type="GO" id="GO:0005524">
    <property type="term" value="F:ATP binding"/>
    <property type="evidence" value="ECO:0007669"/>
    <property type="project" value="UniProtKB-KW"/>
</dbReference>
<dbReference type="Gene3D" id="3.40.50.300">
    <property type="entry name" value="P-loop containing nucleotide triphosphate hydrolases"/>
    <property type="match status" value="2"/>
</dbReference>
<dbReference type="SMART" id="SM00382">
    <property type="entry name" value="AAA"/>
    <property type="match status" value="2"/>
</dbReference>
<evidence type="ECO:0000256" key="11">
    <source>
        <dbReference type="SAM" id="Phobius"/>
    </source>
</evidence>
<dbReference type="Pfam" id="PF00005">
    <property type="entry name" value="ABC_tran"/>
    <property type="match status" value="2"/>
</dbReference>
<evidence type="ECO:0000259" key="13">
    <source>
        <dbReference type="PROSITE" id="PS50929"/>
    </source>
</evidence>